<protein>
    <submittedName>
        <fullName evidence="1">Uncharacterized protein</fullName>
    </submittedName>
</protein>
<keyword evidence="2" id="KW-1185">Reference proteome</keyword>
<dbReference type="EMBL" id="AP027151">
    <property type="protein sequence ID" value="BDV44197.1"/>
    <property type="molecule type" value="Genomic_DNA"/>
</dbReference>
<name>A0ABN6VXP1_9BACT</name>
<evidence type="ECO:0000313" key="1">
    <source>
        <dbReference type="EMBL" id="BDV44197.1"/>
    </source>
</evidence>
<reference evidence="1 2" key="1">
    <citation type="submission" date="2022-12" db="EMBL/GenBank/DDBJ databases">
        <title>Polyphasic characterization of Geotalea uranireducens NIT-SL11 newly isolated from a complex of sewage sludge and microbially reduced graphene oxide.</title>
        <authorList>
            <person name="Xie L."/>
            <person name="Yoshida N."/>
            <person name="Meng L."/>
        </authorList>
    </citation>
    <scope>NUCLEOTIDE SEQUENCE [LARGE SCALE GENOMIC DNA]</scope>
    <source>
        <strain evidence="1 2">NIT-SL11</strain>
    </source>
</reference>
<gene>
    <name evidence="1" type="ORF">GURASL_31200</name>
</gene>
<accession>A0ABN6VXP1</accession>
<proteinExistence type="predicted"/>
<organism evidence="1 2">
    <name type="scientific">Geotalea uraniireducens</name>
    <dbReference type="NCBI Taxonomy" id="351604"/>
    <lineage>
        <taxon>Bacteria</taxon>
        <taxon>Pseudomonadati</taxon>
        <taxon>Thermodesulfobacteriota</taxon>
        <taxon>Desulfuromonadia</taxon>
        <taxon>Geobacterales</taxon>
        <taxon>Geobacteraceae</taxon>
        <taxon>Geotalea</taxon>
    </lineage>
</organism>
<dbReference type="RefSeq" id="WP_282000306.1">
    <property type="nucleotide sequence ID" value="NZ_AP027151.1"/>
</dbReference>
<dbReference type="Proteomes" id="UP001317705">
    <property type="component" value="Chromosome"/>
</dbReference>
<evidence type="ECO:0000313" key="2">
    <source>
        <dbReference type="Proteomes" id="UP001317705"/>
    </source>
</evidence>
<sequence>MAISHVYTALIDILAYRYRLESDQKSGLLTFKDDLEQALKVFDSVNDAFYRVQAISDTIIITCSEHNHFPEFTSILKNVFIEFLRRGLFIRGGIAYSRHFQSGRLTYSHSIAKAYELESKISIYPRIVIDNNIMEMYVGGVGMPDIFNKRIFSKQNGVTFLNIVDDENWVLIYTLAKKIYENDKNHMLENESAFLKHLWFQEYIFSSGSRDRTCERYIEAISEV</sequence>